<dbReference type="InterPro" id="IPR003591">
    <property type="entry name" value="Leu-rich_rpt_typical-subtyp"/>
</dbReference>
<feature type="domain" description="Ig-like" evidence="7">
    <location>
        <begin position="440"/>
        <end position="529"/>
    </location>
</feature>
<keyword evidence="5" id="KW-0325">Glycoprotein</keyword>
<evidence type="ECO:0000256" key="4">
    <source>
        <dbReference type="ARBA" id="ARBA00023157"/>
    </source>
</evidence>
<evidence type="ECO:0000259" key="8">
    <source>
        <dbReference type="PROSITE" id="PS50853"/>
    </source>
</evidence>
<feature type="transmembrane region" description="Helical" evidence="6">
    <location>
        <begin position="635"/>
        <end position="658"/>
    </location>
</feature>
<keyword evidence="4" id="KW-1015">Disulfide bond</keyword>
<evidence type="ECO:0000313" key="10">
    <source>
        <dbReference type="RefSeq" id="XP_022241942.1"/>
    </source>
</evidence>
<evidence type="ECO:0000256" key="1">
    <source>
        <dbReference type="ARBA" id="ARBA00022614"/>
    </source>
</evidence>
<dbReference type="InterPro" id="IPR001611">
    <property type="entry name" value="Leu-rich_rpt"/>
</dbReference>
<keyword evidence="2" id="KW-0732">Signal</keyword>
<proteinExistence type="predicted"/>
<organism evidence="9 10">
    <name type="scientific">Limulus polyphemus</name>
    <name type="common">Atlantic horseshoe crab</name>
    <dbReference type="NCBI Taxonomy" id="6850"/>
    <lineage>
        <taxon>Eukaryota</taxon>
        <taxon>Metazoa</taxon>
        <taxon>Ecdysozoa</taxon>
        <taxon>Arthropoda</taxon>
        <taxon>Chelicerata</taxon>
        <taxon>Merostomata</taxon>
        <taxon>Xiphosura</taxon>
        <taxon>Limulidae</taxon>
        <taxon>Limulus</taxon>
    </lineage>
</organism>
<evidence type="ECO:0000256" key="5">
    <source>
        <dbReference type="ARBA" id="ARBA00023180"/>
    </source>
</evidence>
<protein>
    <submittedName>
        <fullName evidence="10">Leucine-rich repeat neuronal protein 1-like</fullName>
    </submittedName>
</protein>
<dbReference type="InterPro" id="IPR036179">
    <property type="entry name" value="Ig-like_dom_sf"/>
</dbReference>
<dbReference type="InterPro" id="IPR036116">
    <property type="entry name" value="FN3_sf"/>
</dbReference>
<evidence type="ECO:0000313" key="9">
    <source>
        <dbReference type="Proteomes" id="UP000694941"/>
    </source>
</evidence>
<dbReference type="SUPFAM" id="SSF49265">
    <property type="entry name" value="Fibronectin type III"/>
    <property type="match status" value="1"/>
</dbReference>
<dbReference type="SMART" id="SM00408">
    <property type="entry name" value="IGc2"/>
    <property type="match status" value="1"/>
</dbReference>
<dbReference type="PANTHER" id="PTHR45842">
    <property type="entry name" value="SYNAPTIC ADHESION-LIKE MOLECULE SALM"/>
    <property type="match status" value="1"/>
</dbReference>
<keyword evidence="3" id="KW-0677">Repeat</keyword>
<dbReference type="InterPro" id="IPR013783">
    <property type="entry name" value="Ig-like_fold"/>
</dbReference>
<evidence type="ECO:0000256" key="3">
    <source>
        <dbReference type="ARBA" id="ARBA00022737"/>
    </source>
</evidence>
<dbReference type="PRINTS" id="PR00019">
    <property type="entry name" value="LEURICHRPT"/>
</dbReference>
<dbReference type="Gene3D" id="2.60.40.10">
    <property type="entry name" value="Immunoglobulins"/>
    <property type="match status" value="2"/>
</dbReference>
<dbReference type="InterPro" id="IPR013098">
    <property type="entry name" value="Ig_I-set"/>
</dbReference>
<dbReference type="InterPro" id="IPR003599">
    <property type="entry name" value="Ig_sub"/>
</dbReference>
<dbReference type="InterPro" id="IPR007110">
    <property type="entry name" value="Ig-like_dom"/>
</dbReference>
<name>A0ABM1SE87_LIMPO</name>
<dbReference type="Pfam" id="PF13855">
    <property type="entry name" value="LRR_8"/>
    <property type="match status" value="3"/>
</dbReference>
<evidence type="ECO:0000259" key="7">
    <source>
        <dbReference type="PROSITE" id="PS50835"/>
    </source>
</evidence>
<gene>
    <name evidence="10" type="primary">LOC106459456</name>
</gene>
<dbReference type="Proteomes" id="UP000694941">
    <property type="component" value="Unplaced"/>
</dbReference>
<dbReference type="SUPFAM" id="SSF52058">
    <property type="entry name" value="L domain-like"/>
    <property type="match status" value="1"/>
</dbReference>
<keyword evidence="1" id="KW-0433">Leucine-rich repeat</keyword>
<keyword evidence="6" id="KW-0812">Transmembrane</keyword>
<reference evidence="10" key="1">
    <citation type="submission" date="2025-08" db="UniProtKB">
        <authorList>
            <consortium name="RefSeq"/>
        </authorList>
    </citation>
    <scope>IDENTIFICATION</scope>
    <source>
        <tissue evidence="10">Muscle</tissue>
    </source>
</reference>
<dbReference type="InterPro" id="IPR050467">
    <property type="entry name" value="LRFN"/>
</dbReference>
<dbReference type="InterPro" id="IPR003598">
    <property type="entry name" value="Ig_sub2"/>
</dbReference>
<dbReference type="GeneID" id="106459456"/>
<accession>A0ABM1SE87</accession>
<dbReference type="PROSITE" id="PS51450">
    <property type="entry name" value="LRR"/>
    <property type="match status" value="1"/>
</dbReference>
<dbReference type="SUPFAM" id="SSF48726">
    <property type="entry name" value="Immunoglobulin"/>
    <property type="match status" value="1"/>
</dbReference>
<dbReference type="Pfam" id="PF07679">
    <property type="entry name" value="I-set"/>
    <property type="match status" value="1"/>
</dbReference>
<dbReference type="RefSeq" id="XP_022241942.1">
    <property type="nucleotide sequence ID" value="XM_022386234.1"/>
</dbReference>
<dbReference type="InterPro" id="IPR032675">
    <property type="entry name" value="LRR_dom_sf"/>
</dbReference>
<feature type="domain" description="Fibronectin type-III" evidence="8">
    <location>
        <begin position="531"/>
        <end position="623"/>
    </location>
</feature>
<keyword evidence="9" id="KW-1185">Reference proteome</keyword>
<dbReference type="PANTHER" id="PTHR45842:SF12">
    <property type="entry name" value="KEKKON 5, ISOFORM A"/>
    <property type="match status" value="1"/>
</dbReference>
<sequence>MIFYYVVEYLEFSEIVEWNSPCPGECLCFSSRNESLRFSSNCWCFSSESSTWNTSCPTECQCFTCEWQTLNTDTRTVFCENSSLFLIPANISSHTEALVLKHNFLGHSGNLNMFDLVLTHILLLDLSFNQLRSLKNHGAVLDSILCLNLSHNYLVTLPANSFRPFPNLQVLDLSFNRIATIFPLSLELPKLKSLDLTNNRLDTLFSHYFVNLRSVEILLLSNNHISRISQTVIHHIGQIQLVNLENNRLVKLSKIAFRRVREILELRLSGNLFLKIPTKALQQIPFIKVLDLSRNPFRVISSEAFCLINASTIILNENKHLFFIESKAFVSLPKLTHLELSRNPKLTYIDIDAFKDVPQLSFANLSNNKLETASERFLSKITNSFFEGNPFYCDCTIRWIQNSIQLNDIPTMARESKCRDENGKIHVLRTLPELPDTCPPRILPLFPLNISRLPATTVSFLCSASGVPVPNIQWILNNGYILSNGECHGRFCVRDGILSIRYLHNDDSGVYMCLAFNKEGNVTRYVTLNVKDPNIQLFALTVASHFVTLSWNTTSAINADFILQYMEENSAKILSKSFETGITAQHYTLSGLKPGTRYTIWLCLKTDNFIIHLNSVQVTTKEEDFLFLLGIRTNYVSIVLVSVGGVLLVMVCGCFWIAQIIRCCRHHHEMVLSESSSQRCFNNRESNESDLAFMTFINTADEITLMDQDEESSQ</sequence>
<keyword evidence="6" id="KW-0472">Membrane</keyword>
<keyword evidence="6" id="KW-1133">Transmembrane helix</keyword>
<dbReference type="PROSITE" id="PS50853">
    <property type="entry name" value="FN3"/>
    <property type="match status" value="1"/>
</dbReference>
<dbReference type="PROSITE" id="PS50835">
    <property type="entry name" value="IG_LIKE"/>
    <property type="match status" value="1"/>
</dbReference>
<dbReference type="CDD" id="cd00063">
    <property type="entry name" value="FN3"/>
    <property type="match status" value="1"/>
</dbReference>
<evidence type="ECO:0000256" key="6">
    <source>
        <dbReference type="SAM" id="Phobius"/>
    </source>
</evidence>
<evidence type="ECO:0000256" key="2">
    <source>
        <dbReference type="ARBA" id="ARBA00022729"/>
    </source>
</evidence>
<dbReference type="SMART" id="SM00369">
    <property type="entry name" value="LRR_TYP"/>
    <property type="match status" value="9"/>
</dbReference>
<dbReference type="InterPro" id="IPR003961">
    <property type="entry name" value="FN3_dom"/>
</dbReference>
<dbReference type="SMART" id="SM00409">
    <property type="entry name" value="IG"/>
    <property type="match status" value="1"/>
</dbReference>
<dbReference type="Gene3D" id="3.80.10.10">
    <property type="entry name" value="Ribonuclease Inhibitor"/>
    <property type="match status" value="2"/>
</dbReference>